<dbReference type="OMA" id="FYLYQRT"/>
<dbReference type="Proteomes" id="UP000008022">
    <property type="component" value="Unassembled WGS sequence"/>
</dbReference>
<protein>
    <submittedName>
        <fullName evidence="2">Uncharacterized protein</fullName>
    </submittedName>
</protein>
<evidence type="ECO:0000256" key="1">
    <source>
        <dbReference type="SAM" id="MobiDB-lite"/>
    </source>
</evidence>
<feature type="compositionally biased region" description="Polar residues" evidence="1">
    <location>
        <begin position="113"/>
        <end position="124"/>
    </location>
</feature>
<organism evidence="2 3">
    <name type="scientific">Oryza rufipogon</name>
    <name type="common">Brownbeard rice</name>
    <name type="synonym">Asian wild rice</name>
    <dbReference type="NCBI Taxonomy" id="4529"/>
    <lineage>
        <taxon>Eukaryota</taxon>
        <taxon>Viridiplantae</taxon>
        <taxon>Streptophyta</taxon>
        <taxon>Embryophyta</taxon>
        <taxon>Tracheophyta</taxon>
        <taxon>Spermatophyta</taxon>
        <taxon>Magnoliopsida</taxon>
        <taxon>Liliopsida</taxon>
        <taxon>Poales</taxon>
        <taxon>Poaceae</taxon>
        <taxon>BOP clade</taxon>
        <taxon>Oryzoideae</taxon>
        <taxon>Oryzeae</taxon>
        <taxon>Oryzinae</taxon>
        <taxon>Oryza</taxon>
    </lineage>
</organism>
<evidence type="ECO:0000313" key="2">
    <source>
        <dbReference type="EnsemblPlants" id="ORUFI08G14710.1"/>
    </source>
</evidence>
<feature type="compositionally biased region" description="Pro residues" evidence="1">
    <location>
        <begin position="277"/>
        <end position="296"/>
    </location>
</feature>
<dbReference type="AlphaFoldDB" id="A0A0E0QIC5"/>
<proteinExistence type="predicted"/>
<sequence length="305" mass="32741">MVGASNSACGTASLFGRLRAVAGSGRRRLSLPPAEAEETAHPGGAQGGARLGGEDHLAMRTDEREGRGVEGEYGGGETVTWDARHCNACLQSVPWPKRRRRRVAQARVACHRQGTTRTEKSGNGSRRGWRMRRRLEAWAAELEAWDGGGEARERGPAAAAAVAFYLYQRTRRGSASPRLRAQLPPLTAPSPTPPQSTAADGSRHGWRIQRRVGARAADLATTRGAGDGLGLGRRRRGKREGAPRHRRRRLLPPRADAGGAPHHAVDAPSECLRRPLSAPPPPPCRRPLRAPPPPPSQSIAAARIA</sequence>
<evidence type="ECO:0000313" key="3">
    <source>
        <dbReference type="Proteomes" id="UP000008022"/>
    </source>
</evidence>
<accession>A0A0E0QIC5</accession>
<feature type="compositionally biased region" description="Basic residues" evidence="1">
    <location>
        <begin position="204"/>
        <end position="213"/>
    </location>
</feature>
<dbReference type="EnsemblPlants" id="ORUFI08G14710.1">
    <property type="protein sequence ID" value="ORUFI08G14710.1"/>
    <property type="gene ID" value="ORUFI08G14710"/>
</dbReference>
<dbReference type="Gramene" id="ORUFI08G14710.1">
    <property type="protein sequence ID" value="ORUFI08G14710.1"/>
    <property type="gene ID" value="ORUFI08G14710"/>
</dbReference>
<feature type="region of interest" description="Disordered" evidence="1">
    <location>
        <begin position="23"/>
        <end position="53"/>
    </location>
</feature>
<name>A0A0E0QIC5_ORYRU</name>
<reference evidence="2" key="2">
    <citation type="submission" date="2015-06" db="UniProtKB">
        <authorList>
            <consortium name="EnsemblPlants"/>
        </authorList>
    </citation>
    <scope>IDENTIFICATION</scope>
</reference>
<feature type="region of interest" description="Disordered" evidence="1">
    <location>
        <begin position="174"/>
        <end position="305"/>
    </location>
</feature>
<keyword evidence="3" id="KW-1185">Reference proteome</keyword>
<dbReference type="HOGENOM" id="CLU_079491_0_0_1"/>
<reference evidence="3" key="1">
    <citation type="submission" date="2013-06" db="EMBL/GenBank/DDBJ databases">
        <authorList>
            <person name="Zhao Q."/>
        </authorList>
    </citation>
    <scope>NUCLEOTIDE SEQUENCE</scope>
    <source>
        <strain evidence="3">cv. W1943</strain>
    </source>
</reference>
<feature type="region of interest" description="Disordered" evidence="1">
    <location>
        <begin position="107"/>
        <end position="128"/>
    </location>
</feature>
<feature type="compositionally biased region" description="Basic residues" evidence="1">
    <location>
        <begin position="232"/>
        <end position="251"/>
    </location>
</feature>